<evidence type="ECO:0000256" key="2">
    <source>
        <dbReference type="ARBA" id="ARBA00022475"/>
    </source>
</evidence>
<feature type="signal peptide" evidence="8">
    <location>
        <begin position="1"/>
        <end position="28"/>
    </location>
</feature>
<feature type="transmembrane region" description="Helical" evidence="7">
    <location>
        <begin position="157"/>
        <end position="185"/>
    </location>
</feature>
<proteinExistence type="inferred from homology"/>
<keyword evidence="6" id="KW-0653">Protein transport</keyword>
<accession>A0ABU1AQA1</accession>
<gene>
    <name evidence="10" type="ORF">QEH52_02460</name>
</gene>
<keyword evidence="4 7" id="KW-1133">Transmembrane helix</keyword>
<keyword evidence="6" id="KW-0813">Transport</keyword>
<dbReference type="PANTHER" id="PTHR30625">
    <property type="entry name" value="PROTEIN TOLQ"/>
    <property type="match status" value="1"/>
</dbReference>
<feature type="transmembrane region" description="Helical" evidence="7">
    <location>
        <begin position="205"/>
        <end position="226"/>
    </location>
</feature>
<protein>
    <submittedName>
        <fullName evidence="10">MotA/TolQ/ExbB proton channel family protein</fullName>
    </submittedName>
</protein>
<keyword evidence="3 7" id="KW-0812">Transmembrane</keyword>
<dbReference type="Pfam" id="PF01618">
    <property type="entry name" value="MotA_ExbB"/>
    <property type="match status" value="1"/>
</dbReference>
<organism evidence="10 11">
    <name type="scientific">Thalassobacterium maritimum</name>
    <dbReference type="NCBI Taxonomy" id="3041265"/>
    <lineage>
        <taxon>Bacteria</taxon>
        <taxon>Pseudomonadati</taxon>
        <taxon>Verrucomicrobiota</taxon>
        <taxon>Opitutia</taxon>
        <taxon>Puniceicoccales</taxon>
        <taxon>Coraliomargaritaceae</taxon>
        <taxon>Thalassobacterium</taxon>
    </lineage>
</organism>
<dbReference type="RefSeq" id="WP_308948399.1">
    <property type="nucleotide sequence ID" value="NZ_JARXHW010000003.1"/>
</dbReference>
<evidence type="ECO:0000259" key="9">
    <source>
        <dbReference type="Pfam" id="PF01618"/>
    </source>
</evidence>
<evidence type="ECO:0000256" key="8">
    <source>
        <dbReference type="SAM" id="SignalP"/>
    </source>
</evidence>
<reference evidence="10 11" key="1">
    <citation type="submission" date="2023-04" db="EMBL/GenBank/DDBJ databases">
        <title>A novel bacteria isolated from coastal sediment.</title>
        <authorList>
            <person name="Liu X.-J."/>
            <person name="Du Z.-J."/>
        </authorList>
    </citation>
    <scope>NUCLEOTIDE SEQUENCE [LARGE SCALE GENOMIC DNA]</scope>
    <source>
        <strain evidence="10 11">SDUM461003</strain>
    </source>
</reference>
<evidence type="ECO:0000256" key="1">
    <source>
        <dbReference type="ARBA" id="ARBA00004651"/>
    </source>
</evidence>
<name>A0ABU1AQA1_9BACT</name>
<evidence type="ECO:0000256" key="3">
    <source>
        <dbReference type="ARBA" id="ARBA00022692"/>
    </source>
</evidence>
<sequence length="277" mass="29733">MHPKIHLLKLRTLFCALAFVGASTLAFAQTADPTAEGAAPVVETSERSFLEMVAQGGWAMYPLGFLSMSALALTVYNFIALRPKDFFNDEVASELGGKLGDLDIEGAKELCAENPTPLTRIVNHGLDSVRGGQIDTDLFRQRLEAGSGKELAQPFVVINYLSIIASISPMLGLLGTVSGMVKAFSSIATVGMGQPDLLAGNISEALITTATGMLVGIPTMFFFFFFKNKYGKLVADMTMYLDDMYGDLVHGTRVNNAEMPTAKTVRSLPPAPRKPGN</sequence>
<dbReference type="InterPro" id="IPR050790">
    <property type="entry name" value="ExbB/TolQ_transport"/>
</dbReference>
<dbReference type="Proteomes" id="UP001225316">
    <property type="component" value="Unassembled WGS sequence"/>
</dbReference>
<keyword evidence="11" id="KW-1185">Reference proteome</keyword>
<feature type="chain" id="PRO_5047100385" evidence="8">
    <location>
        <begin position="29"/>
        <end position="277"/>
    </location>
</feature>
<dbReference type="InterPro" id="IPR002898">
    <property type="entry name" value="MotA_ExbB_proton_chnl"/>
</dbReference>
<evidence type="ECO:0000313" key="10">
    <source>
        <dbReference type="EMBL" id="MDQ8206354.1"/>
    </source>
</evidence>
<keyword evidence="5 7" id="KW-0472">Membrane</keyword>
<feature type="domain" description="MotA/TolQ/ExbB proton channel" evidence="9">
    <location>
        <begin position="116"/>
        <end position="238"/>
    </location>
</feature>
<comment type="similarity">
    <text evidence="6">Belongs to the exbB/tolQ family.</text>
</comment>
<comment type="caution">
    <text evidence="10">The sequence shown here is derived from an EMBL/GenBank/DDBJ whole genome shotgun (WGS) entry which is preliminary data.</text>
</comment>
<evidence type="ECO:0000256" key="4">
    <source>
        <dbReference type="ARBA" id="ARBA00022989"/>
    </source>
</evidence>
<dbReference type="EMBL" id="JARXHW010000003">
    <property type="protein sequence ID" value="MDQ8206354.1"/>
    <property type="molecule type" value="Genomic_DNA"/>
</dbReference>
<evidence type="ECO:0000256" key="7">
    <source>
        <dbReference type="SAM" id="Phobius"/>
    </source>
</evidence>
<evidence type="ECO:0000256" key="5">
    <source>
        <dbReference type="ARBA" id="ARBA00023136"/>
    </source>
</evidence>
<evidence type="ECO:0000256" key="6">
    <source>
        <dbReference type="RuleBase" id="RU004057"/>
    </source>
</evidence>
<keyword evidence="8" id="KW-0732">Signal</keyword>
<feature type="transmembrane region" description="Helical" evidence="7">
    <location>
        <begin position="58"/>
        <end position="79"/>
    </location>
</feature>
<evidence type="ECO:0000313" key="11">
    <source>
        <dbReference type="Proteomes" id="UP001225316"/>
    </source>
</evidence>
<keyword evidence="2" id="KW-1003">Cell membrane</keyword>
<comment type="subcellular location">
    <subcellularLocation>
        <location evidence="1">Cell membrane</location>
        <topology evidence="1">Multi-pass membrane protein</topology>
    </subcellularLocation>
    <subcellularLocation>
        <location evidence="6">Membrane</location>
        <topology evidence="6">Multi-pass membrane protein</topology>
    </subcellularLocation>
</comment>
<dbReference type="PANTHER" id="PTHR30625:SF11">
    <property type="entry name" value="MOTA_TOLQ_EXBB PROTON CHANNEL DOMAIN-CONTAINING PROTEIN"/>
    <property type="match status" value="1"/>
</dbReference>